<feature type="non-terminal residue" evidence="2">
    <location>
        <position position="1"/>
    </location>
</feature>
<accession>A0A815ZT45</accession>
<protein>
    <submittedName>
        <fullName evidence="2">Uncharacterized protein</fullName>
    </submittedName>
</protein>
<evidence type="ECO:0000313" key="2">
    <source>
        <dbReference type="EMBL" id="CAF1587136.1"/>
    </source>
</evidence>
<evidence type="ECO:0000256" key="1">
    <source>
        <dbReference type="SAM" id="MobiDB-lite"/>
    </source>
</evidence>
<proteinExistence type="predicted"/>
<dbReference type="EMBL" id="CAJNOU010021159">
    <property type="protein sequence ID" value="CAF1587136.1"/>
    <property type="molecule type" value="Genomic_DNA"/>
</dbReference>
<reference evidence="2" key="1">
    <citation type="submission" date="2021-02" db="EMBL/GenBank/DDBJ databases">
        <authorList>
            <person name="Nowell W R."/>
        </authorList>
    </citation>
    <scope>NUCLEOTIDE SEQUENCE</scope>
</reference>
<dbReference type="Proteomes" id="UP000663889">
    <property type="component" value="Unassembled WGS sequence"/>
</dbReference>
<sequence>ITITKPKRFRSDTNLLNTSEISSSSTTPTPPSHHFHYLTMMNYQH</sequence>
<evidence type="ECO:0000313" key="3">
    <source>
        <dbReference type="Proteomes" id="UP000663889"/>
    </source>
</evidence>
<dbReference type="AlphaFoldDB" id="A0A815ZT45"/>
<name>A0A815ZT45_9BILA</name>
<feature type="compositionally biased region" description="Polar residues" evidence="1">
    <location>
        <begin position="12"/>
        <end position="21"/>
    </location>
</feature>
<gene>
    <name evidence="2" type="ORF">SEV965_LOCUS40032</name>
</gene>
<comment type="caution">
    <text evidence="2">The sequence shown here is derived from an EMBL/GenBank/DDBJ whole genome shotgun (WGS) entry which is preliminary data.</text>
</comment>
<feature type="region of interest" description="Disordered" evidence="1">
    <location>
        <begin position="1"/>
        <end position="34"/>
    </location>
</feature>
<organism evidence="2 3">
    <name type="scientific">Rotaria sordida</name>
    <dbReference type="NCBI Taxonomy" id="392033"/>
    <lineage>
        <taxon>Eukaryota</taxon>
        <taxon>Metazoa</taxon>
        <taxon>Spiralia</taxon>
        <taxon>Gnathifera</taxon>
        <taxon>Rotifera</taxon>
        <taxon>Eurotatoria</taxon>
        <taxon>Bdelloidea</taxon>
        <taxon>Philodinida</taxon>
        <taxon>Philodinidae</taxon>
        <taxon>Rotaria</taxon>
    </lineage>
</organism>